<dbReference type="Gene3D" id="1.10.3210.10">
    <property type="entry name" value="Hypothetical protein af1432"/>
    <property type="match status" value="1"/>
</dbReference>
<comment type="caution">
    <text evidence="2">The sequence shown here is derived from an EMBL/GenBank/DDBJ whole genome shotgun (WGS) entry which is preliminary data.</text>
</comment>
<evidence type="ECO:0000313" key="3">
    <source>
        <dbReference type="Proteomes" id="UP000178235"/>
    </source>
</evidence>
<dbReference type="CDD" id="cd00077">
    <property type="entry name" value="HDc"/>
    <property type="match status" value="1"/>
</dbReference>
<feature type="domain" description="HD" evidence="1">
    <location>
        <begin position="20"/>
        <end position="59"/>
    </location>
</feature>
<dbReference type="Proteomes" id="UP000178235">
    <property type="component" value="Unassembled WGS sequence"/>
</dbReference>
<dbReference type="InterPro" id="IPR006674">
    <property type="entry name" value="HD_domain"/>
</dbReference>
<evidence type="ECO:0000313" key="2">
    <source>
        <dbReference type="EMBL" id="OGI67925.1"/>
    </source>
</evidence>
<gene>
    <name evidence="2" type="ORF">A2738_03705</name>
</gene>
<accession>A0A1F6VEB7</accession>
<evidence type="ECO:0000259" key="1">
    <source>
        <dbReference type="Pfam" id="PF01966"/>
    </source>
</evidence>
<proteinExistence type="predicted"/>
<dbReference type="SUPFAM" id="SSF109604">
    <property type="entry name" value="HD-domain/PDEase-like"/>
    <property type="match status" value="1"/>
</dbReference>
<dbReference type="AlphaFoldDB" id="A0A1F6VEB7"/>
<organism evidence="2 3">
    <name type="scientific">Candidatus Nomurabacteria bacterium RIFCSPHIGHO2_01_FULL_42_15</name>
    <dbReference type="NCBI Taxonomy" id="1801742"/>
    <lineage>
        <taxon>Bacteria</taxon>
        <taxon>Candidatus Nomuraibacteriota</taxon>
    </lineage>
</organism>
<protein>
    <recommendedName>
        <fullName evidence="1">HD domain-containing protein</fullName>
    </recommendedName>
</protein>
<dbReference type="EMBL" id="MFTS01000007">
    <property type="protein sequence ID" value="OGI67925.1"/>
    <property type="molecule type" value="Genomic_DNA"/>
</dbReference>
<name>A0A1F6VEB7_9BACT</name>
<dbReference type="InterPro" id="IPR003607">
    <property type="entry name" value="HD/PDEase_dom"/>
</dbReference>
<dbReference type="Pfam" id="PF01966">
    <property type="entry name" value="HD"/>
    <property type="match status" value="1"/>
</dbReference>
<sequence length="216" mass="24841">MSKTISEIYTEYKIMPNLQEHMLRVAGVASLICDNFDEPLNKEEIITACLLHDMGNIIKFKLEIWPQFLEPEGLKYWQNVQSEFKNKYGNNEYLAHGKIANEIGINNRVLEIINAISFLGGTGNASSEDFGKKIAHYCDDRVSPFSVVSLKQRFTDLRKRYAHHGNDTPERDAYEVALRQIEEQIFSKCKIKPEDINNDTVAPIISELRNFVIRSN</sequence>
<reference evidence="2 3" key="1">
    <citation type="journal article" date="2016" name="Nat. Commun.">
        <title>Thousands of microbial genomes shed light on interconnected biogeochemical processes in an aquifer system.</title>
        <authorList>
            <person name="Anantharaman K."/>
            <person name="Brown C.T."/>
            <person name="Hug L.A."/>
            <person name="Sharon I."/>
            <person name="Castelle C.J."/>
            <person name="Probst A.J."/>
            <person name="Thomas B.C."/>
            <person name="Singh A."/>
            <person name="Wilkins M.J."/>
            <person name="Karaoz U."/>
            <person name="Brodie E.L."/>
            <person name="Williams K.H."/>
            <person name="Hubbard S.S."/>
            <person name="Banfield J.F."/>
        </authorList>
    </citation>
    <scope>NUCLEOTIDE SEQUENCE [LARGE SCALE GENOMIC DNA]</scope>
</reference>